<protein>
    <submittedName>
        <fullName evidence="1">Uncharacterized protein</fullName>
    </submittedName>
</protein>
<sequence>SFERHLISLCSIHHPISVANMVWTRVHQDFAMRAYLENNQSVIVTERATTPFLMQTQFGHGLGGWRKLVPRLE</sequence>
<name>A0AAD1VWG1_PELCU</name>
<dbReference type="AlphaFoldDB" id="A0AAD1VWG1"/>
<keyword evidence="2" id="KW-1185">Reference proteome</keyword>
<dbReference type="Proteomes" id="UP001295444">
    <property type="component" value="Chromosome 02"/>
</dbReference>
<evidence type="ECO:0000313" key="1">
    <source>
        <dbReference type="EMBL" id="CAH2253772.1"/>
    </source>
</evidence>
<evidence type="ECO:0000313" key="2">
    <source>
        <dbReference type="Proteomes" id="UP001295444"/>
    </source>
</evidence>
<gene>
    <name evidence="1" type="ORF">PECUL_23A020019</name>
</gene>
<feature type="non-terminal residue" evidence="1">
    <location>
        <position position="1"/>
    </location>
</feature>
<feature type="non-terminal residue" evidence="1">
    <location>
        <position position="73"/>
    </location>
</feature>
<dbReference type="EMBL" id="OW240913">
    <property type="protein sequence ID" value="CAH2253772.1"/>
    <property type="molecule type" value="Genomic_DNA"/>
</dbReference>
<proteinExistence type="predicted"/>
<reference evidence="1" key="1">
    <citation type="submission" date="2022-03" db="EMBL/GenBank/DDBJ databases">
        <authorList>
            <person name="Alioto T."/>
            <person name="Alioto T."/>
            <person name="Gomez Garrido J."/>
        </authorList>
    </citation>
    <scope>NUCLEOTIDE SEQUENCE</scope>
</reference>
<accession>A0AAD1VWG1</accession>
<organism evidence="1 2">
    <name type="scientific">Pelobates cultripes</name>
    <name type="common">Western spadefoot toad</name>
    <dbReference type="NCBI Taxonomy" id="61616"/>
    <lineage>
        <taxon>Eukaryota</taxon>
        <taxon>Metazoa</taxon>
        <taxon>Chordata</taxon>
        <taxon>Craniata</taxon>
        <taxon>Vertebrata</taxon>
        <taxon>Euteleostomi</taxon>
        <taxon>Amphibia</taxon>
        <taxon>Batrachia</taxon>
        <taxon>Anura</taxon>
        <taxon>Pelobatoidea</taxon>
        <taxon>Pelobatidae</taxon>
        <taxon>Pelobates</taxon>
    </lineage>
</organism>